<comment type="caution">
    <text evidence="4">The sequence shown here is derived from an EMBL/GenBank/DDBJ whole genome shotgun (WGS) entry which is preliminary data.</text>
</comment>
<dbReference type="AlphaFoldDB" id="A0A151PFS0"/>
<dbReference type="PANTHER" id="PTHR11346:SF147">
    <property type="entry name" value="GALECTIN"/>
    <property type="match status" value="1"/>
</dbReference>
<evidence type="ECO:0000259" key="3">
    <source>
        <dbReference type="PROSITE" id="PS51304"/>
    </source>
</evidence>
<dbReference type="EMBL" id="AKHW03000304">
    <property type="protein sequence ID" value="KYO47936.1"/>
    <property type="molecule type" value="Genomic_DNA"/>
</dbReference>
<dbReference type="SMART" id="SM00908">
    <property type="entry name" value="Gal-bind_lectin"/>
    <property type="match status" value="1"/>
</dbReference>
<dbReference type="Proteomes" id="UP000050525">
    <property type="component" value="Unassembled WGS sequence"/>
</dbReference>
<gene>
    <name evidence="4" type="ORF">Y1Q_0004903</name>
</gene>
<evidence type="ECO:0000256" key="2">
    <source>
        <dbReference type="RuleBase" id="RU102079"/>
    </source>
</evidence>
<feature type="domain" description="Galectin" evidence="3">
    <location>
        <begin position="12"/>
        <end position="142"/>
    </location>
</feature>
<evidence type="ECO:0000313" key="5">
    <source>
        <dbReference type="Proteomes" id="UP000050525"/>
    </source>
</evidence>
<dbReference type="KEGG" id="amj:109283790"/>
<protein>
    <recommendedName>
        <fullName evidence="2">Galectin</fullName>
    </recommendedName>
</protein>
<accession>A0A151PFS0</accession>
<reference evidence="4 5" key="1">
    <citation type="journal article" date="2012" name="Genome Biol.">
        <title>Sequencing three crocodilian genomes to illuminate the evolution of archosaurs and amniotes.</title>
        <authorList>
            <person name="St John J.A."/>
            <person name="Braun E.L."/>
            <person name="Isberg S.R."/>
            <person name="Miles L.G."/>
            <person name="Chong A.Y."/>
            <person name="Gongora J."/>
            <person name="Dalzell P."/>
            <person name="Moran C."/>
            <person name="Bed'hom B."/>
            <person name="Abzhanov A."/>
            <person name="Burgess S.C."/>
            <person name="Cooksey A.M."/>
            <person name="Castoe T.A."/>
            <person name="Crawford N.G."/>
            <person name="Densmore L.D."/>
            <person name="Drew J.C."/>
            <person name="Edwards S.V."/>
            <person name="Faircloth B.C."/>
            <person name="Fujita M.K."/>
            <person name="Greenwold M.J."/>
            <person name="Hoffmann F.G."/>
            <person name="Howard J.M."/>
            <person name="Iguchi T."/>
            <person name="Janes D.E."/>
            <person name="Khan S.Y."/>
            <person name="Kohno S."/>
            <person name="de Koning A.J."/>
            <person name="Lance S.L."/>
            <person name="McCarthy F.M."/>
            <person name="McCormack J.E."/>
            <person name="Merchant M.E."/>
            <person name="Peterson D.G."/>
            <person name="Pollock D.D."/>
            <person name="Pourmand N."/>
            <person name="Raney B.J."/>
            <person name="Roessler K.A."/>
            <person name="Sanford J.R."/>
            <person name="Sawyer R.H."/>
            <person name="Schmidt C.J."/>
            <person name="Triplett E.W."/>
            <person name="Tuberville T.D."/>
            <person name="Venegas-Anaya M."/>
            <person name="Howard J.T."/>
            <person name="Jarvis E.D."/>
            <person name="Guillette L.J.Jr."/>
            <person name="Glenn T.C."/>
            <person name="Green R.E."/>
            <person name="Ray D.A."/>
        </authorList>
    </citation>
    <scope>NUCLEOTIDE SEQUENCE [LARGE SCALE GENOMIC DNA]</scope>
    <source>
        <strain evidence="4">KSC_2009_1</strain>
    </source>
</reference>
<dbReference type="Pfam" id="PF00337">
    <property type="entry name" value="Gal-bind_lectin"/>
    <property type="match status" value="1"/>
</dbReference>
<dbReference type="PANTHER" id="PTHR11346">
    <property type="entry name" value="GALECTIN"/>
    <property type="match status" value="1"/>
</dbReference>
<sequence>MKVTAHKLVAPVTIVFDSTFKPGTKMRISGSMPDPYDSFLMDFCCGEGNTDDIAMRMKPSFQSQTVEFSTRKSQEWTQPVIVKQNPFRRGQPFLLELQVVQDNYRVLVDGSPLQDFKYDTTQDPVRVLKIVGQVEIQKVERDV</sequence>
<organism evidence="4 5">
    <name type="scientific">Alligator mississippiensis</name>
    <name type="common">American alligator</name>
    <dbReference type="NCBI Taxonomy" id="8496"/>
    <lineage>
        <taxon>Eukaryota</taxon>
        <taxon>Metazoa</taxon>
        <taxon>Chordata</taxon>
        <taxon>Craniata</taxon>
        <taxon>Vertebrata</taxon>
        <taxon>Euteleostomi</taxon>
        <taxon>Archelosauria</taxon>
        <taxon>Archosauria</taxon>
        <taxon>Crocodylia</taxon>
        <taxon>Alligatoridae</taxon>
        <taxon>Alligatorinae</taxon>
        <taxon>Alligator</taxon>
    </lineage>
</organism>
<evidence type="ECO:0000313" key="4">
    <source>
        <dbReference type="EMBL" id="KYO47936.1"/>
    </source>
</evidence>
<dbReference type="Gene3D" id="2.60.120.200">
    <property type="match status" value="1"/>
</dbReference>
<dbReference type="OrthoDB" id="6251307at2759"/>
<keyword evidence="5" id="KW-1185">Reference proteome</keyword>
<dbReference type="PROSITE" id="PS51304">
    <property type="entry name" value="GALECTIN"/>
    <property type="match status" value="1"/>
</dbReference>
<dbReference type="SMART" id="SM00276">
    <property type="entry name" value="GLECT"/>
    <property type="match status" value="1"/>
</dbReference>
<dbReference type="InterPro" id="IPR044156">
    <property type="entry name" value="Galectin-like"/>
</dbReference>
<proteinExistence type="predicted"/>
<dbReference type="InterPro" id="IPR013320">
    <property type="entry name" value="ConA-like_dom_sf"/>
</dbReference>
<dbReference type="InterPro" id="IPR001079">
    <property type="entry name" value="Galectin_CRD"/>
</dbReference>
<dbReference type="SUPFAM" id="SSF49899">
    <property type="entry name" value="Concanavalin A-like lectins/glucanases"/>
    <property type="match status" value="1"/>
</dbReference>
<name>A0A151PFS0_ALLMI</name>
<keyword evidence="1 2" id="KW-0430">Lectin</keyword>
<dbReference type="GO" id="GO:0030246">
    <property type="term" value="F:carbohydrate binding"/>
    <property type="evidence" value="ECO:0007669"/>
    <property type="project" value="UniProtKB-UniRule"/>
</dbReference>
<evidence type="ECO:0000256" key="1">
    <source>
        <dbReference type="ARBA" id="ARBA00022734"/>
    </source>
</evidence>